<feature type="domain" description="FYVE-type" evidence="5">
    <location>
        <begin position="280"/>
        <end position="335"/>
    </location>
</feature>
<keyword evidence="2 4" id="KW-0863">Zinc-finger</keyword>
<dbReference type="Pfam" id="PF01363">
    <property type="entry name" value="FYVE"/>
    <property type="match status" value="1"/>
</dbReference>
<accession>A0A024TS52</accession>
<dbReference type="InterPro" id="IPR000306">
    <property type="entry name" value="Znf_FYVE"/>
</dbReference>
<dbReference type="PANTHER" id="PTHR13510">
    <property type="entry name" value="FYVE-FINGER-CONTAINING RAB5 EFFECTOR PROTEIN RABENOSYN-5-RELATED"/>
    <property type="match status" value="1"/>
</dbReference>
<dbReference type="PROSITE" id="PS50848">
    <property type="entry name" value="START"/>
    <property type="match status" value="1"/>
</dbReference>
<dbReference type="InterPro" id="IPR017455">
    <property type="entry name" value="Znf_FYVE-rel"/>
</dbReference>
<evidence type="ECO:0000259" key="6">
    <source>
        <dbReference type="PROSITE" id="PS50848"/>
    </source>
</evidence>
<evidence type="ECO:0000256" key="3">
    <source>
        <dbReference type="ARBA" id="ARBA00022833"/>
    </source>
</evidence>
<dbReference type="SUPFAM" id="SSF57903">
    <property type="entry name" value="FYVE/PHD zinc finger"/>
    <property type="match status" value="1"/>
</dbReference>
<proteinExistence type="predicted"/>
<dbReference type="EMBL" id="KI913976">
    <property type="protein sequence ID" value="ETV96431.1"/>
    <property type="molecule type" value="Genomic_DNA"/>
</dbReference>
<dbReference type="GO" id="GO:0008289">
    <property type="term" value="F:lipid binding"/>
    <property type="evidence" value="ECO:0007669"/>
    <property type="project" value="InterPro"/>
</dbReference>
<sequence length="380" mass="43148">MPIKLPMPTDFFQCPVLTSDELKTLQDHAIKSAMAVVKKTFMANASGVEWTVRSAEPDITIYKGAEVSANHGTYLYMSVMEVAATLDEVIELFQTQTMEQDKAFSARFGKQVLDTVKLYSILEPTPDTPSEMTGIFWRLYKSVLPAVVAKRDACLLQSHHAFNLNGRRGWVASSKSVNLSCCPELEHLGGFVRMINYGSGHVFLESETRPGYLEIRYVAHTNFRGASYDYMSDAVLKRRALISDRNMTKRCRNIQDIDMFLRENRLNRGHILEPNQLVPKSSRRHCYLCTVRFGLTNPKSNCVKCGQVVCSKCNRNWNITCADGKLRSMKACVRCSLGQMDVQRKSFYTSRPWSPTHLSEDATSMCSDEARELEMNRRSK</sequence>
<feature type="domain" description="START" evidence="6">
    <location>
        <begin position="50"/>
        <end position="256"/>
    </location>
</feature>
<dbReference type="GeneID" id="20087237"/>
<dbReference type="PANTHER" id="PTHR13510:SF44">
    <property type="entry name" value="RABENOSYN-5"/>
    <property type="match status" value="1"/>
</dbReference>
<gene>
    <name evidence="7" type="ORF">H310_10187</name>
</gene>
<dbReference type="PROSITE" id="PS50178">
    <property type="entry name" value="ZF_FYVE"/>
    <property type="match status" value="1"/>
</dbReference>
<protein>
    <recommendedName>
        <fullName evidence="8">FYVE-type domain-containing protein</fullName>
    </recommendedName>
</protein>
<keyword evidence="1" id="KW-0479">Metal-binding</keyword>
<name>A0A024TS52_9STRA</name>
<dbReference type="InterPro" id="IPR011011">
    <property type="entry name" value="Znf_FYVE_PHD"/>
</dbReference>
<evidence type="ECO:0000259" key="5">
    <source>
        <dbReference type="PROSITE" id="PS50178"/>
    </source>
</evidence>
<evidence type="ECO:0000256" key="1">
    <source>
        <dbReference type="ARBA" id="ARBA00022723"/>
    </source>
</evidence>
<dbReference type="GO" id="GO:0008270">
    <property type="term" value="F:zinc ion binding"/>
    <property type="evidence" value="ECO:0007669"/>
    <property type="project" value="UniProtKB-KW"/>
</dbReference>
<dbReference type="AlphaFoldDB" id="A0A024TS52"/>
<keyword evidence="3" id="KW-0862">Zinc</keyword>
<dbReference type="Gene3D" id="3.30.530.20">
    <property type="match status" value="1"/>
</dbReference>
<dbReference type="CDD" id="cd00065">
    <property type="entry name" value="FYVE_like_SF"/>
    <property type="match status" value="1"/>
</dbReference>
<dbReference type="SMART" id="SM00064">
    <property type="entry name" value="FYVE"/>
    <property type="match status" value="1"/>
</dbReference>
<dbReference type="Gene3D" id="3.30.40.10">
    <property type="entry name" value="Zinc/RING finger domain, C3HC4 (zinc finger)"/>
    <property type="match status" value="1"/>
</dbReference>
<dbReference type="OrthoDB" id="77455at2759"/>
<reference evidence="7" key="1">
    <citation type="submission" date="2013-12" db="EMBL/GenBank/DDBJ databases">
        <title>The Genome Sequence of Aphanomyces invadans NJM9701.</title>
        <authorList>
            <consortium name="The Broad Institute Genomics Platform"/>
            <person name="Russ C."/>
            <person name="Tyler B."/>
            <person name="van West P."/>
            <person name="Dieguez-Uribeondo J."/>
            <person name="Young S.K."/>
            <person name="Zeng Q."/>
            <person name="Gargeya S."/>
            <person name="Fitzgerald M."/>
            <person name="Abouelleil A."/>
            <person name="Alvarado L."/>
            <person name="Chapman S.B."/>
            <person name="Gainer-Dewar J."/>
            <person name="Goldberg J."/>
            <person name="Griggs A."/>
            <person name="Gujja S."/>
            <person name="Hansen M."/>
            <person name="Howarth C."/>
            <person name="Imamovic A."/>
            <person name="Ireland A."/>
            <person name="Larimer J."/>
            <person name="McCowan C."/>
            <person name="Murphy C."/>
            <person name="Pearson M."/>
            <person name="Poon T.W."/>
            <person name="Priest M."/>
            <person name="Roberts A."/>
            <person name="Saif S."/>
            <person name="Shea T."/>
            <person name="Sykes S."/>
            <person name="Wortman J."/>
            <person name="Nusbaum C."/>
            <person name="Birren B."/>
        </authorList>
    </citation>
    <scope>NUCLEOTIDE SEQUENCE [LARGE SCALE GENOMIC DNA]</scope>
    <source>
        <strain evidence="7">NJM9701</strain>
    </source>
</reference>
<dbReference type="SUPFAM" id="SSF55961">
    <property type="entry name" value="Bet v1-like"/>
    <property type="match status" value="1"/>
</dbReference>
<dbReference type="InterPro" id="IPR023393">
    <property type="entry name" value="START-like_dom_sf"/>
</dbReference>
<evidence type="ECO:0008006" key="8">
    <source>
        <dbReference type="Google" id="ProtNLM"/>
    </source>
</evidence>
<evidence type="ECO:0000256" key="2">
    <source>
        <dbReference type="ARBA" id="ARBA00022771"/>
    </source>
</evidence>
<dbReference type="InterPro" id="IPR052727">
    <property type="entry name" value="Rab4/Rab5_effector"/>
</dbReference>
<evidence type="ECO:0000256" key="4">
    <source>
        <dbReference type="PROSITE-ProRule" id="PRU00091"/>
    </source>
</evidence>
<dbReference type="RefSeq" id="XP_008874694.1">
    <property type="nucleotide sequence ID" value="XM_008876472.1"/>
</dbReference>
<evidence type="ECO:0000313" key="7">
    <source>
        <dbReference type="EMBL" id="ETV96431.1"/>
    </source>
</evidence>
<dbReference type="VEuPathDB" id="FungiDB:H310_10187"/>
<dbReference type="InterPro" id="IPR002913">
    <property type="entry name" value="START_lipid-bd_dom"/>
</dbReference>
<organism evidence="7">
    <name type="scientific">Aphanomyces invadans</name>
    <dbReference type="NCBI Taxonomy" id="157072"/>
    <lineage>
        <taxon>Eukaryota</taxon>
        <taxon>Sar</taxon>
        <taxon>Stramenopiles</taxon>
        <taxon>Oomycota</taxon>
        <taxon>Saprolegniomycetes</taxon>
        <taxon>Saprolegniales</taxon>
        <taxon>Verrucalvaceae</taxon>
        <taxon>Aphanomyces</taxon>
    </lineage>
</organism>
<dbReference type="InterPro" id="IPR013083">
    <property type="entry name" value="Znf_RING/FYVE/PHD"/>
</dbReference>